<feature type="chain" id="PRO_5040205942" evidence="1">
    <location>
        <begin position="24"/>
        <end position="154"/>
    </location>
</feature>
<dbReference type="EMBL" id="CAJVPV010021252">
    <property type="protein sequence ID" value="CAG8717395.1"/>
    <property type="molecule type" value="Genomic_DNA"/>
</dbReference>
<gene>
    <name evidence="2" type="ORF">AMORRO_LOCUS13105</name>
</gene>
<evidence type="ECO:0000313" key="2">
    <source>
        <dbReference type="EMBL" id="CAG8717395.1"/>
    </source>
</evidence>
<sequence length="154" mass="16809">MNFAKQSIILLGIFLIVISSSSASAVVPGVQIIKPEAGSKYKAGDPITITFCSDPCFTKIDNISLYDGYFFSAQTFELNVTLAPIKPCYSLTYKLSKRLKPDAQYNIAVISDDKFVASSATFFIGNPKFGLVITSPDCNVKAQCGKSLDVRWEN</sequence>
<evidence type="ECO:0000313" key="3">
    <source>
        <dbReference type="Proteomes" id="UP000789342"/>
    </source>
</evidence>
<proteinExistence type="predicted"/>
<name>A0A9N9I2D8_9GLOM</name>
<organism evidence="2 3">
    <name type="scientific">Acaulospora morrowiae</name>
    <dbReference type="NCBI Taxonomy" id="94023"/>
    <lineage>
        <taxon>Eukaryota</taxon>
        <taxon>Fungi</taxon>
        <taxon>Fungi incertae sedis</taxon>
        <taxon>Mucoromycota</taxon>
        <taxon>Glomeromycotina</taxon>
        <taxon>Glomeromycetes</taxon>
        <taxon>Diversisporales</taxon>
        <taxon>Acaulosporaceae</taxon>
        <taxon>Acaulospora</taxon>
    </lineage>
</organism>
<feature type="signal peptide" evidence="1">
    <location>
        <begin position="1"/>
        <end position="23"/>
    </location>
</feature>
<reference evidence="2" key="1">
    <citation type="submission" date="2021-06" db="EMBL/GenBank/DDBJ databases">
        <authorList>
            <person name="Kallberg Y."/>
            <person name="Tangrot J."/>
            <person name="Rosling A."/>
        </authorList>
    </citation>
    <scope>NUCLEOTIDE SEQUENCE</scope>
    <source>
        <strain evidence="2">CL551</strain>
    </source>
</reference>
<evidence type="ECO:0000256" key="1">
    <source>
        <dbReference type="SAM" id="SignalP"/>
    </source>
</evidence>
<keyword evidence="1" id="KW-0732">Signal</keyword>
<accession>A0A9N9I2D8</accession>
<dbReference type="AlphaFoldDB" id="A0A9N9I2D8"/>
<feature type="non-terminal residue" evidence="2">
    <location>
        <position position="1"/>
    </location>
</feature>
<keyword evidence="3" id="KW-1185">Reference proteome</keyword>
<protein>
    <submittedName>
        <fullName evidence="2">11110_t:CDS:1</fullName>
    </submittedName>
</protein>
<comment type="caution">
    <text evidence="2">The sequence shown here is derived from an EMBL/GenBank/DDBJ whole genome shotgun (WGS) entry which is preliminary data.</text>
</comment>
<dbReference type="Proteomes" id="UP000789342">
    <property type="component" value="Unassembled WGS sequence"/>
</dbReference>